<dbReference type="RefSeq" id="WP_220639865.1">
    <property type="nucleotide sequence ID" value="NZ_CP080429.1"/>
</dbReference>
<keyword evidence="1" id="KW-0732">Signal</keyword>
<proteinExistence type="predicted"/>
<keyword evidence="3" id="KW-1185">Reference proteome</keyword>
<evidence type="ECO:0008006" key="4">
    <source>
        <dbReference type="Google" id="ProtNLM"/>
    </source>
</evidence>
<gene>
    <name evidence="2" type="ORF">K1I41_08115</name>
</gene>
<organism evidence="2 3">
    <name type="scientific">Flavobacterium litorale</name>
    <dbReference type="NCBI Taxonomy" id="2856519"/>
    <lineage>
        <taxon>Bacteria</taxon>
        <taxon>Pseudomonadati</taxon>
        <taxon>Bacteroidota</taxon>
        <taxon>Flavobacteriia</taxon>
        <taxon>Flavobacteriales</taxon>
        <taxon>Flavobacteriaceae</taxon>
        <taxon>Flavobacterium</taxon>
    </lineage>
</organism>
<dbReference type="Proteomes" id="UP000825381">
    <property type="component" value="Chromosome"/>
</dbReference>
<name>A0ABX8V3Y9_9FLAO</name>
<feature type="signal peptide" evidence="1">
    <location>
        <begin position="1"/>
        <end position="19"/>
    </location>
</feature>
<feature type="chain" id="PRO_5047507026" description="SnoaL-like domain-containing protein" evidence="1">
    <location>
        <begin position="20"/>
        <end position="179"/>
    </location>
</feature>
<dbReference type="EMBL" id="CP080429">
    <property type="protein sequence ID" value="QYJ67520.1"/>
    <property type="molecule type" value="Genomic_DNA"/>
</dbReference>
<reference evidence="2 3" key="1">
    <citation type="submission" date="2021-07" db="EMBL/GenBank/DDBJ databases">
        <title>Flavobacterium WSW3-B6 sp.nov, isolated from seaweed.</title>
        <authorList>
            <person name="Muhammad N."/>
            <person name="Ho H."/>
            <person name="Lee Y.-J."/>
            <person name="Nguyen T."/>
            <person name="Ho J."/>
            <person name="Kim S.-G."/>
        </authorList>
    </citation>
    <scope>NUCLEOTIDE SEQUENCE [LARGE SCALE GENOMIC DNA]</scope>
    <source>
        <strain evidence="2 3">WSW3-B6</strain>
    </source>
</reference>
<evidence type="ECO:0000256" key="1">
    <source>
        <dbReference type="SAM" id="SignalP"/>
    </source>
</evidence>
<evidence type="ECO:0000313" key="2">
    <source>
        <dbReference type="EMBL" id="QYJ67520.1"/>
    </source>
</evidence>
<accession>A0ABX8V3Y9</accession>
<sequence>MKKILLLLIVLLSVPTVKAQSGNGAMDAVILEQANKMGNAFIAGEYDTFGGYAHPTIVTMMGGKEKMVAEIMRSFELIKSKGVAFTAINYGKPTEIIQYEGQLQCTLSQTIKMDTDGGKVDAEAILIAVSMDNGENWYFIDPTGNSIDTMRKIIPTLSRSLKIPEGTPPETISVGTKEN</sequence>
<evidence type="ECO:0000313" key="3">
    <source>
        <dbReference type="Proteomes" id="UP000825381"/>
    </source>
</evidence>
<protein>
    <recommendedName>
        <fullName evidence="4">SnoaL-like domain-containing protein</fullName>
    </recommendedName>
</protein>